<comment type="caution">
    <text evidence="1">The sequence shown here is derived from an EMBL/GenBank/DDBJ whole genome shotgun (WGS) entry which is preliminary data.</text>
</comment>
<organism evidence="1 2">
    <name type="scientific">Halobaculum roseum</name>
    <dbReference type="NCBI Taxonomy" id="2175149"/>
    <lineage>
        <taxon>Archaea</taxon>
        <taxon>Methanobacteriati</taxon>
        <taxon>Methanobacteriota</taxon>
        <taxon>Stenosarchaea group</taxon>
        <taxon>Halobacteria</taxon>
        <taxon>Halobacteriales</taxon>
        <taxon>Haloferacaceae</taxon>
        <taxon>Halobaculum</taxon>
    </lineage>
</organism>
<dbReference type="EMBL" id="JBHMAJ010000010">
    <property type="protein sequence ID" value="MFB9825725.1"/>
    <property type="molecule type" value="Genomic_DNA"/>
</dbReference>
<gene>
    <name evidence="1" type="ORF">ACFFOL_16265</name>
</gene>
<keyword evidence="2" id="KW-1185">Reference proteome</keyword>
<sequence>MLMLGSCPKSGKSLRSVPVVEWIVYHGVEVVRVLASIAMLTNPSSVDAEMLTAVGGSIAWFAAGVLAFQIRVFSLPPAVHALEVTYTNAL</sequence>
<name>A0ABD5MTE5_9EURY</name>
<accession>A0ABD5MTE5</accession>
<dbReference type="AlphaFoldDB" id="A0ABD5MTE5"/>
<dbReference type="RefSeq" id="WP_222921547.1">
    <property type="nucleotide sequence ID" value="NZ_CP082286.1"/>
</dbReference>
<protein>
    <submittedName>
        <fullName evidence="1">Uncharacterized protein</fullName>
    </submittedName>
</protein>
<dbReference type="GeneID" id="67211705"/>
<evidence type="ECO:0000313" key="1">
    <source>
        <dbReference type="EMBL" id="MFB9825725.1"/>
    </source>
</evidence>
<proteinExistence type="predicted"/>
<reference evidence="1" key="1">
    <citation type="submission" date="2024-09" db="EMBL/GenBank/DDBJ databases">
        <authorList>
            <person name="Sun Q."/>
        </authorList>
    </citation>
    <scope>NUCLEOTIDE SEQUENCE [LARGE SCALE GENOMIC DNA]</scope>
    <source>
        <strain evidence="1">JCM 31273</strain>
    </source>
</reference>
<dbReference type="Proteomes" id="UP001589595">
    <property type="component" value="Unassembled WGS sequence"/>
</dbReference>
<evidence type="ECO:0000313" key="2">
    <source>
        <dbReference type="Proteomes" id="UP001589595"/>
    </source>
</evidence>